<evidence type="ECO:0000256" key="1">
    <source>
        <dbReference type="ARBA" id="ARBA00004370"/>
    </source>
</evidence>
<feature type="domain" description="Cytochrome b561" evidence="11">
    <location>
        <begin position="295"/>
        <end position="493"/>
    </location>
</feature>
<dbReference type="STRING" id="461836.A0A0L0DIN7"/>
<dbReference type="CDD" id="cd09631">
    <property type="entry name" value="DOMON_DOH"/>
    <property type="match status" value="1"/>
</dbReference>
<dbReference type="CDD" id="cd08760">
    <property type="entry name" value="Cyt_b561_FRRS1_like"/>
    <property type="match status" value="1"/>
</dbReference>
<keyword evidence="13" id="KW-1185">Reference proteome</keyword>
<dbReference type="Pfam" id="PF03351">
    <property type="entry name" value="DOMON"/>
    <property type="match status" value="1"/>
</dbReference>
<dbReference type="SUPFAM" id="SSF49344">
    <property type="entry name" value="CBD9-like"/>
    <property type="match status" value="1"/>
</dbReference>
<keyword evidence="4" id="KW-0732">Signal</keyword>
<dbReference type="Gene3D" id="1.20.120.1770">
    <property type="match status" value="1"/>
</dbReference>
<gene>
    <name evidence="12" type="ORF">AMSG_01078</name>
</gene>
<evidence type="ECO:0000256" key="7">
    <source>
        <dbReference type="ARBA" id="ARBA00023136"/>
    </source>
</evidence>
<dbReference type="EMBL" id="GL349436">
    <property type="protein sequence ID" value="KNC52249.1"/>
    <property type="molecule type" value="Genomic_DNA"/>
</dbReference>
<sequence length="519" mass="55204">MDRTGSNGGAGLVDAGRGLRVCVCHRRRRAVSAAGLPDQGGIRRHLCECSERDRFGLSGGRAGERQAGGVVDQAARHARSKRSGVGGGVNPLGFALERGTNPTVAGPAGNLFHNVAYGHVTVDFSAVSTCTPPPPAPPPAPPSPPSPLINLDGAHRFVDGEFSMEFKVDSEAERVSIALSSPHASGWVGLCFTTSPGRMGPGHAFVGYASARYSPGFVVSQRLNPAVHQMPQPSQTQSVLATAGAVVDGRLTISFSRSIAASGPGDVTLRNEPMAVVWAYSVQTPDDGDATLESPFAQHGRSEHSTSDIRVNFFTGEVTRDDLRERVITAHAWLMLIAWFVLVPMAILIARYAKDALGANWFRAHMALNLVAVAATGAAFGMAVWYSVEDFDGAHKVHKIIGLIILLATFVEPILGEVANVMWSPDREATPWFPDRIHWWFGRALVLLALVNCFLGMDSKEWGMPAFVVGGVVVGVIALTFAALEATVGKIVHGKMRAEEQLLVPADGSGGGHRQQYGE</sequence>
<dbReference type="Proteomes" id="UP000054408">
    <property type="component" value="Unassembled WGS sequence"/>
</dbReference>
<dbReference type="PANTHER" id="PTHR23130:SF171">
    <property type="entry name" value="OS01G0895300 PROTEIN"/>
    <property type="match status" value="1"/>
</dbReference>
<feature type="transmembrane region" description="Helical" evidence="9">
    <location>
        <begin position="440"/>
        <end position="457"/>
    </location>
</feature>
<evidence type="ECO:0000256" key="9">
    <source>
        <dbReference type="SAM" id="Phobius"/>
    </source>
</evidence>
<dbReference type="InterPro" id="IPR005018">
    <property type="entry name" value="DOMON_domain"/>
</dbReference>
<feature type="domain" description="DOMON" evidence="10">
    <location>
        <begin position="160"/>
        <end position="281"/>
    </location>
</feature>
<evidence type="ECO:0000256" key="2">
    <source>
        <dbReference type="ARBA" id="ARBA00022448"/>
    </source>
</evidence>
<keyword evidence="7 9" id="KW-0472">Membrane</keyword>
<proteinExistence type="predicted"/>
<evidence type="ECO:0000259" key="11">
    <source>
        <dbReference type="PROSITE" id="PS50939"/>
    </source>
</evidence>
<feature type="transmembrane region" description="Helical" evidence="9">
    <location>
        <begin position="400"/>
        <end position="419"/>
    </location>
</feature>
<dbReference type="GO" id="GO:0016020">
    <property type="term" value="C:membrane"/>
    <property type="evidence" value="ECO:0007669"/>
    <property type="project" value="UniProtKB-SubCell"/>
</dbReference>
<evidence type="ECO:0008006" key="14">
    <source>
        <dbReference type="Google" id="ProtNLM"/>
    </source>
</evidence>
<dbReference type="PANTHER" id="PTHR23130">
    <property type="entry name" value="CYTOCHROME B561 AND DOMON DOMAIN-CONTAINING PROTEIN"/>
    <property type="match status" value="1"/>
</dbReference>
<dbReference type="RefSeq" id="XP_013762251.1">
    <property type="nucleotide sequence ID" value="XM_013906797.1"/>
</dbReference>
<organism evidence="12 13">
    <name type="scientific">Thecamonas trahens ATCC 50062</name>
    <dbReference type="NCBI Taxonomy" id="461836"/>
    <lineage>
        <taxon>Eukaryota</taxon>
        <taxon>Apusozoa</taxon>
        <taxon>Apusomonadida</taxon>
        <taxon>Apusomonadidae</taxon>
        <taxon>Thecamonas</taxon>
    </lineage>
</organism>
<keyword evidence="3 9" id="KW-0812">Transmembrane</keyword>
<dbReference type="Pfam" id="PF03188">
    <property type="entry name" value="Cytochrom_B561"/>
    <property type="match status" value="1"/>
</dbReference>
<evidence type="ECO:0000259" key="10">
    <source>
        <dbReference type="PROSITE" id="PS50836"/>
    </source>
</evidence>
<dbReference type="PROSITE" id="PS50836">
    <property type="entry name" value="DOMON"/>
    <property type="match status" value="1"/>
</dbReference>
<feature type="transmembrane region" description="Helical" evidence="9">
    <location>
        <begin position="332"/>
        <end position="353"/>
    </location>
</feature>
<dbReference type="GeneID" id="25560848"/>
<dbReference type="SMART" id="SM00664">
    <property type="entry name" value="DoH"/>
    <property type="match status" value="1"/>
</dbReference>
<accession>A0A0L0DIN7</accession>
<feature type="transmembrane region" description="Helical" evidence="9">
    <location>
        <begin position="365"/>
        <end position="388"/>
    </location>
</feature>
<dbReference type="InterPro" id="IPR006593">
    <property type="entry name" value="Cyt_b561/ferric_Rdtase_TM"/>
</dbReference>
<evidence type="ECO:0000313" key="13">
    <source>
        <dbReference type="Proteomes" id="UP000054408"/>
    </source>
</evidence>
<reference evidence="12 13" key="1">
    <citation type="submission" date="2010-05" db="EMBL/GenBank/DDBJ databases">
        <title>The Genome Sequence of Thecamonas trahens ATCC 50062.</title>
        <authorList>
            <consortium name="The Broad Institute Genome Sequencing Platform"/>
            <person name="Russ C."/>
            <person name="Cuomo C."/>
            <person name="Shea T."/>
            <person name="Young S.K."/>
            <person name="Zeng Q."/>
            <person name="Koehrsen M."/>
            <person name="Haas B."/>
            <person name="Borodovsky M."/>
            <person name="Guigo R."/>
            <person name="Alvarado L."/>
            <person name="Berlin A."/>
            <person name="Bochicchio J."/>
            <person name="Borenstein D."/>
            <person name="Chapman S."/>
            <person name="Chen Z."/>
            <person name="Freedman E."/>
            <person name="Gellesch M."/>
            <person name="Goldberg J."/>
            <person name="Griggs A."/>
            <person name="Gujja S."/>
            <person name="Heilman E."/>
            <person name="Heiman D."/>
            <person name="Hepburn T."/>
            <person name="Howarth C."/>
            <person name="Jen D."/>
            <person name="Larson L."/>
            <person name="Mehta T."/>
            <person name="Park D."/>
            <person name="Pearson M."/>
            <person name="Roberts A."/>
            <person name="Saif S."/>
            <person name="Shenoy N."/>
            <person name="Sisk P."/>
            <person name="Stolte C."/>
            <person name="Sykes S."/>
            <person name="Thomson T."/>
            <person name="Walk T."/>
            <person name="White J."/>
            <person name="Yandava C."/>
            <person name="Burger G."/>
            <person name="Gray M.W."/>
            <person name="Holland P.W.H."/>
            <person name="King N."/>
            <person name="Lang F.B.F."/>
            <person name="Roger A.J."/>
            <person name="Ruiz-Trillo I."/>
            <person name="Lander E."/>
            <person name="Nusbaum C."/>
        </authorList>
    </citation>
    <scope>NUCLEOTIDE SEQUENCE [LARGE SCALE GENOMIC DNA]</scope>
    <source>
        <strain evidence="12 13">ATCC 50062</strain>
    </source>
</reference>
<dbReference type="PROSITE" id="PS50939">
    <property type="entry name" value="CYTOCHROME_B561"/>
    <property type="match status" value="1"/>
</dbReference>
<evidence type="ECO:0000256" key="6">
    <source>
        <dbReference type="ARBA" id="ARBA00022989"/>
    </source>
</evidence>
<feature type="transmembrane region" description="Helical" evidence="9">
    <location>
        <begin position="463"/>
        <end position="488"/>
    </location>
</feature>
<evidence type="ECO:0000256" key="4">
    <source>
        <dbReference type="ARBA" id="ARBA00022729"/>
    </source>
</evidence>
<evidence type="ECO:0000313" key="12">
    <source>
        <dbReference type="EMBL" id="KNC52249.1"/>
    </source>
</evidence>
<evidence type="ECO:0000256" key="5">
    <source>
        <dbReference type="ARBA" id="ARBA00022982"/>
    </source>
</evidence>
<name>A0A0L0DIN7_THETB</name>
<evidence type="ECO:0000256" key="8">
    <source>
        <dbReference type="SAM" id="MobiDB-lite"/>
    </source>
</evidence>
<dbReference type="AlphaFoldDB" id="A0A0L0DIN7"/>
<dbReference type="InterPro" id="IPR045266">
    <property type="entry name" value="DOH_DOMON"/>
</dbReference>
<keyword evidence="6 9" id="KW-1133">Transmembrane helix</keyword>
<dbReference type="OrthoDB" id="19261at2759"/>
<keyword evidence="5" id="KW-0249">Electron transport</keyword>
<feature type="region of interest" description="Disordered" evidence="8">
    <location>
        <begin position="60"/>
        <end position="84"/>
    </location>
</feature>
<comment type="subcellular location">
    <subcellularLocation>
        <location evidence="1">Membrane</location>
    </subcellularLocation>
</comment>
<evidence type="ECO:0000256" key="3">
    <source>
        <dbReference type="ARBA" id="ARBA00022692"/>
    </source>
</evidence>
<protein>
    <recommendedName>
        <fullName evidence="14">Cytochrome b561 domain-containing protein</fullName>
    </recommendedName>
</protein>
<dbReference type="SMART" id="SM00665">
    <property type="entry name" value="B561"/>
    <property type="match status" value="1"/>
</dbReference>
<keyword evidence="2" id="KW-0813">Transport</keyword>
<dbReference type="Gene3D" id="2.60.40.1210">
    <property type="entry name" value="Cellobiose dehydrogenase, cytochrome domain"/>
    <property type="match status" value="1"/>
</dbReference>